<keyword evidence="2" id="KW-1185">Reference proteome</keyword>
<dbReference type="AlphaFoldDB" id="A0A4Q1HIS0"/>
<dbReference type="Proteomes" id="UP000290849">
    <property type="component" value="Unassembled WGS sequence"/>
</dbReference>
<gene>
    <name evidence="1" type="ORF">C7R54_15500</name>
</gene>
<evidence type="ECO:0000313" key="2">
    <source>
        <dbReference type="Proteomes" id="UP000290849"/>
    </source>
</evidence>
<dbReference type="RefSeq" id="WP_129151349.1">
    <property type="nucleotide sequence ID" value="NZ_JBHSDO010000011.1"/>
</dbReference>
<dbReference type="EMBL" id="PYAL01000004">
    <property type="protein sequence ID" value="RXN87981.1"/>
    <property type="molecule type" value="Genomic_DNA"/>
</dbReference>
<name>A0A4Q1HIS0_9BURK</name>
<sequence length="73" mass="8416">MTRRFIDPTAEERCEWTIKLRDGSEAQCGRRHVDGQLCTQHKRMAERFICAYCGGNDELPPSHCMDCSRPDKA</sequence>
<proteinExistence type="predicted"/>
<evidence type="ECO:0000313" key="1">
    <source>
        <dbReference type="EMBL" id="RXN87981.1"/>
    </source>
</evidence>
<organism evidence="1 2">
    <name type="scientific">Achromobacter aloeverae</name>
    <dbReference type="NCBI Taxonomy" id="1750518"/>
    <lineage>
        <taxon>Bacteria</taxon>
        <taxon>Pseudomonadati</taxon>
        <taxon>Pseudomonadota</taxon>
        <taxon>Betaproteobacteria</taxon>
        <taxon>Burkholderiales</taxon>
        <taxon>Alcaligenaceae</taxon>
        <taxon>Achromobacter</taxon>
    </lineage>
</organism>
<reference evidence="1 2" key="1">
    <citation type="journal article" date="2017" name="Int. J. Syst. Evol. Microbiol.">
        <title>Achromobacter aloeverae sp. nov., isolated from the root of Aloe vera (L.) Burm.f.</title>
        <authorList>
            <person name="Kuncharoen N."/>
            <person name="Muramatsu Y."/>
            <person name="Shibata C."/>
            <person name="Kamakura Y."/>
            <person name="Nakagawa Y."/>
            <person name="Tanasupawat S."/>
        </authorList>
    </citation>
    <scope>NUCLEOTIDE SEQUENCE [LARGE SCALE GENOMIC DNA]</scope>
    <source>
        <strain evidence="1 2">AVA-1</strain>
    </source>
</reference>
<accession>A0A4Q1HIS0</accession>
<comment type="caution">
    <text evidence="1">The sequence shown here is derived from an EMBL/GenBank/DDBJ whole genome shotgun (WGS) entry which is preliminary data.</text>
</comment>
<protein>
    <submittedName>
        <fullName evidence="1">Uncharacterized protein</fullName>
    </submittedName>
</protein>